<gene>
    <name evidence="1" type="ORF">GCM10023342_15940</name>
</gene>
<dbReference type="EMBL" id="BAABKI010000018">
    <property type="protein sequence ID" value="GAA5174601.1"/>
    <property type="molecule type" value="Genomic_DNA"/>
</dbReference>
<name>A0ABP9RCE5_9GAMM</name>
<sequence length="81" mass="8527">MTMPVMRLRVVAAHGHEVHAALGAIIRLVGDDLRVHRAGVLGSVLIAGPGICAFIPPAVMRLFTLVDVLLSHEVVSITVIG</sequence>
<comment type="caution">
    <text evidence="1">The sequence shown here is derived from an EMBL/GenBank/DDBJ whole genome shotgun (WGS) entry which is preliminary data.</text>
</comment>
<organism evidence="1 2">
    <name type="scientific">Modicisalibacter zincidurans</name>
    <dbReference type="NCBI Taxonomy" id="1178777"/>
    <lineage>
        <taxon>Bacteria</taxon>
        <taxon>Pseudomonadati</taxon>
        <taxon>Pseudomonadota</taxon>
        <taxon>Gammaproteobacteria</taxon>
        <taxon>Oceanospirillales</taxon>
        <taxon>Halomonadaceae</taxon>
        <taxon>Modicisalibacter</taxon>
    </lineage>
</organism>
<accession>A0ABP9RCE5</accession>
<keyword evidence="2" id="KW-1185">Reference proteome</keyword>
<protein>
    <submittedName>
        <fullName evidence="1">Uncharacterized protein</fullName>
    </submittedName>
</protein>
<evidence type="ECO:0000313" key="1">
    <source>
        <dbReference type="EMBL" id="GAA5174601.1"/>
    </source>
</evidence>
<dbReference type="Proteomes" id="UP001500074">
    <property type="component" value="Unassembled WGS sequence"/>
</dbReference>
<evidence type="ECO:0000313" key="2">
    <source>
        <dbReference type="Proteomes" id="UP001500074"/>
    </source>
</evidence>
<reference evidence="2" key="1">
    <citation type="journal article" date="2019" name="Int. J. Syst. Evol. Microbiol.">
        <title>The Global Catalogue of Microorganisms (GCM) 10K type strain sequencing project: providing services to taxonomists for standard genome sequencing and annotation.</title>
        <authorList>
            <consortium name="The Broad Institute Genomics Platform"/>
            <consortium name="The Broad Institute Genome Sequencing Center for Infectious Disease"/>
            <person name="Wu L."/>
            <person name="Ma J."/>
        </authorList>
    </citation>
    <scope>NUCLEOTIDE SEQUENCE [LARGE SCALE GENOMIC DNA]</scope>
    <source>
        <strain evidence="2">JCM 18472</strain>
    </source>
</reference>
<proteinExistence type="predicted"/>